<dbReference type="Proteomes" id="UP001405405">
    <property type="component" value="Unassembled WGS sequence"/>
</dbReference>
<evidence type="ECO:0008006" key="4">
    <source>
        <dbReference type="Google" id="ProtNLM"/>
    </source>
</evidence>
<sequence>MSVGSIQQVLVCIPVESASSAQRMFCPPDDNGQQYAPQKTQAYLMDAAQQSGIEAALGPFDYAYAGGLWTLAFSTVVGLYFVSHSIGLVLGFIRRG</sequence>
<dbReference type="RefSeq" id="WP_346787940.1">
    <property type="nucleotide sequence ID" value="NZ_JAYFSJ010000003.1"/>
</dbReference>
<dbReference type="EMBL" id="JAYFSJ010000003">
    <property type="protein sequence ID" value="MEN7430301.1"/>
    <property type="molecule type" value="Genomic_DNA"/>
</dbReference>
<proteinExistence type="predicted"/>
<accession>A0ABV0CGK3</accession>
<reference evidence="2 3" key="1">
    <citation type="submission" date="2023-12" db="EMBL/GenBank/DDBJ databases">
        <title>Chromobacterium sp. strain TRC.1.1.SA producing antimicrobial pigment.</title>
        <authorList>
            <person name="Verma N."/>
            <person name="Choksket S."/>
            <person name="Pinnaka A.K."/>
            <person name="Korpole S."/>
        </authorList>
    </citation>
    <scope>NUCLEOTIDE SEQUENCE [LARGE SCALE GENOMIC DNA]</scope>
    <source>
        <strain evidence="2 3">TRC1.1.SA</strain>
    </source>
</reference>
<keyword evidence="3" id="KW-1185">Reference proteome</keyword>
<keyword evidence="1" id="KW-1133">Transmembrane helix</keyword>
<evidence type="ECO:0000313" key="3">
    <source>
        <dbReference type="Proteomes" id="UP001405405"/>
    </source>
</evidence>
<evidence type="ECO:0000256" key="1">
    <source>
        <dbReference type="SAM" id="Phobius"/>
    </source>
</evidence>
<feature type="transmembrane region" description="Helical" evidence="1">
    <location>
        <begin position="68"/>
        <end position="93"/>
    </location>
</feature>
<name>A0ABV0CGK3_9NEIS</name>
<protein>
    <recommendedName>
        <fullName evidence="4">PepSY domain-containing protein</fullName>
    </recommendedName>
</protein>
<comment type="caution">
    <text evidence="2">The sequence shown here is derived from an EMBL/GenBank/DDBJ whole genome shotgun (WGS) entry which is preliminary data.</text>
</comment>
<evidence type="ECO:0000313" key="2">
    <source>
        <dbReference type="EMBL" id="MEN7430301.1"/>
    </source>
</evidence>
<gene>
    <name evidence="2" type="ORF">VA599_06045</name>
</gene>
<keyword evidence="1" id="KW-0812">Transmembrane</keyword>
<organism evidence="2 3">
    <name type="scientific">Chromobacterium indicum</name>
    <dbReference type="NCBI Taxonomy" id="3110228"/>
    <lineage>
        <taxon>Bacteria</taxon>
        <taxon>Pseudomonadati</taxon>
        <taxon>Pseudomonadota</taxon>
        <taxon>Betaproteobacteria</taxon>
        <taxon>Neisseriales</taxon>
        <taxon>Chromobacteriaceae</taxon>
        <taxon>Chromobacterium</taxon>
    </lineage>
</organism>
<keyword evidence="1" id="KW-0472">Membrane</keyword>